<evidence type="ECO:0000313" key="15">
    <source>
        <dbReference type="Proteomes" id="UP000445000"/>
    </source>
</evidence>
<dbReference type="SUPFAM" id="SSF54534">
    <property type="entry name" value="FKBP-like"/>
    <property type="match status" value="1"/>
</dbReference>
<keyword evidence="15" id="KW-1185">Reference proteome</keyword>
<dbReference type="Gene3D" id="1.10.4030.10">
    <property type="entry name" value="Porin chaperone SurA, peptide-binding domain"/>
    <property type="match status" value="1"/>
</dbReference>
<evidence type="ECO:0000256" key="6">
    <source>
        <dbReference type="ARBA" id="ARBA00023136"/>
    </source>
</evidence>
<comment type="similarity">
    <text evidence="8">Belongs to the PpiD chaperone family.</text>
</comment>
<feature type="transmembrane region" description="Helical" evidence="12">
    <location>
        <begin position="37"/>
        <end position="58"/>
    </location>
</feature>
<proteinExistence type="inferred from homology"/>
<dbReference type="PANTHER" id="PTHR47529:SF1">
    <property type="entry name" value="PERIPLASMIC CHAPERONE PPID"/>
    <property type="match status" value="1"/>
</dbReference>
<keyword evidence="5 12" id="KW-1133">Transmembrane helix</keyword>
<dbReference type="GO" id="GO:0005886">
    <property type="term" value="C:plasma membrane"/>
    <property type="evidence" value="ECO:0007669"/>
    <property type="project" value="UniProtKB-SubCell"/>
</dbReference>
<sequence>MLLSRPRPHGAPGKSFGINRLGTFTARHMLQTIRDKITGWVAGLFLGAIGVVFVFWGIDFQSSAAAFAAKVDGERIPVETVRQAWQRRQSQLQQMLRNELPPEMAKAQQQAILDQYIQQTLLTRRANELGYKVSDEELARRIMEIPDFQVDGKFSADRYNGLLRQNGLTEARFESQMQGDLLLEQLQRGVVDSAFALPHELDRRFELEKQQREVDYVLIAANDFLPSITVTDEQIQKYYEANSKDFLLPETVDLQYIELTREQAESKVDVSEQALKEYFDQVKERFTSAEQRKGRHILITATDGLDDAAAQKKAQELTDKAKAGADFAQLAKENSKDPGSAVQGGDLGWAQRGMFVGPFEDALFSMQSGEIRGPVKTQFGYHVLKLEEIQAGHQKTFDEARADIEAEYRKDKAQTGFYDESQKMADAAFAALTELDTVAKSMNLQVHEVKGFTREGGGEFGADQGVIDAAFSEDVLERRQNSPLVAVGDDKAVVLRVTGHTPAEPRPLAEVRGQIETRLRAQAARDAAAAKGADAVARLQKGETWDSLNALGMKPVGRRFVTRDDSIAPPAVLRSAFQASKSEISEAKPYVAGVTTDDGNYAVLAVTQIRSGEAGSEPEQARTARRRQAEVRAGNEELTAYVEEAQRNADIVRNDKVFE</sequence>
<dbReference type="PANTHER" id="PTHR47529">
    <property type="entry name" value="PEPTIDYL-PROLYL CIS-TRANS ISOMERASE D"/>
    <property type="match status" value="1"/>
</dbReference>
<evidence type="ECO:0000256" key="5">
    <source>
        <dbReference type="ARBA" id="ARBA00022989"/>
    </source>
</evidence>
<evidence type="ECO:0000256" key="10">
    <source>
        <dbReference type="ARBA" id="ARBA00042775"/>
    </source>
</evidence>
<evidence type="ECO:0000259" key="13">
    <source>
        <dbReference type="PROSITE" id="PS50198"/>
    </source>
</evidence>
<keyword evidence="11" id="KW-0697">Rotamase</keyword>
<dbReference type="PROSITE" id="PS01096">
    <property type="entry name" value="PPIC_PPIASE_1"/>
    <property type="match status" value="1"/>
</dbReference>
<keyword evidence="11 14" id="KW-0413">Isomerase</keyword>
<evidence type="ECO:0000313" key="14">
    <source>
        <dbReference type="EMBL" id="GFE81991.1"/>
    </source>
</evidence>
<evidence type="ECO:0000256" key="9">
    <source>
        <dbReference type="ARBA" id="ARBA00040743"/>
    </source>
</evidence>
<keyword evidence="4 12" id="KW-0812">Transmembrane</keyword>
<evidence type="ECO:0000256" key="12">
    <source>
        <dbReference type="SAM" id="Phobius"/>
    </source>
</evidence>
<dbReference type="InterPro" id="IPR046357">
    <property type="entry name" value="PPIase_dom_sf"/>
</dbReference>
<evidence type="ECO:0000256" key="3">
    <source>
        <dbReference type="ARBA" id="ARBA00022519"/>
    </source>
</evidence>
<dbReference type="InterPro" id="IPR027304">
    <property type="entry name" value="Trigger_fact/SurA_dom_sf"/>
</dbReference>
<comment type="caution">
    <text evidence="14">The sequence shown here is derived from an EMBL/GenBank/DDBJ whole genome shotgun (WGS) entry which is preliminary data.</text>
</comment>
<evidence type="ECO:0000256" key="4">
    <source>
        <dbReference type="ARBA" id="ARBA00022692"/>
    </source>
</evidence>
<dbReference type="SUPFAM" id="SSF109998">
    <property type="entry name" value="Triger factor/SurA peptide-binding domain-like"/>
    <property type="match status" value="1"/>
</dbReference>
<evidence type="ECO:0000256" key="2">
    <source>
        <dbReference type="ARBA" id="ARBA00022475"/>
    </source>
</evidence>
<keyword evidence="2" id="KW-1003">Cell membrane</keyword>
<dbReference type="PROSITE" id="PS50198">
    <property type="entry name" value="PPIC_PPIASE_2"/>
    <property type="match status" value="1"/>
</dbReference>
<comment type="subcellular location">
    <subcellularLocation>
        <location evidence="1">Cell inner membrane</location>
        <topology evidence="1">Single-pass type II membrane protein</topology>
        <orientation evidence="1">Periplasmic side</orientation>
    </subcellularLocation>
</comment>
<evidence type="ECO:0000256" key="1">
    <source>
        <dbReference type="ARBA" id="ARBA00004382"/>
    </source>
</evidence>
<name>A0A829YGP8_9GAMM</name>
<evidence type="ECO:0000256" key="7">
    <source>
        <dbReference type="ARBA" id="ARBA00023186"/>
    </source>
</evidence>
<dbReference type="InterPro" id="IPR023058">
    <property type="entry name" value="PPIase_PpiC_CS"/>
</dbReference>
<feature type="domain" description="PpiC" evidence="13">
    <location>
        <begin position="289"/>
        <end position="388"/>
    </location>
</feature>
<reference evidence="15" key="1">
    <citation type="submission" date="2020-01" db="EMBL/GenBank/DDBJ databases">
        <title>'Steroidobacter agaridevorans' sp. nov., agar-degrading bacteria isolated from rhizosphere soils.</title>
        <authorList>
            <person name="Ikenaga M."/>
            <person name="Kataoka M."/>
            <person name="Murouchi A."/>
            <person name="Katsuragi S."/>
            <person name="Sakai M."/>
        </authorList>
    </citation>
    <scope>NUCLEOTIDE SEQUENCE [LARGE SCALE GENOMIC DNA]</scope>
    <source>
        <strain evidence="15">YU21-B</strain>
    </source>
</reference>
<dbReference type="Pfam" id="PF13616">
    <property type="entry name" value="Rotamase_3"/>
    <property type="match status" value="1"/>
</dbReference>
<evidence type="ECO:0000256" key="8">
    <source>
        <dbReference type="ARBA" id="ARBA00038408"/>
    </source>
</evidence>
<gene>
    <name evidence="14" type="primary">ppiD</name>
    <name evidence="14" type="ORF">GCM10011487_39910</name>
</gene>
<accession>A0A829YGP8</accession>
<dbReference type="EMBL" id="BLJN01000004">
    <property type="protein sequence ID" value="GFE81991.1"/>
    <property type="molecule type" value="Genomic_DNA"/>
</dbReference>
<dbReference type="InterPro" id="IPR000297">
    <property type="entry name" value="PPIase_PpiC"/>
</dbReference>
<protein>
    <recommendedName>
        <fullName evidence="9">Periplasmic chaperone PpiD</fullName>
    </recommendedName>
    <alternativeName>
        <fullName evidence="10">Periplasmic folding chaperone</fullName>
    </alternativeName>
</protein>
<keyword evidence="6 12" id="KW-0472">Membrane</keyword>
<dbReference type="Gene3D" id="3.10.50.40">
    <property type="match status" value="1"/>
</dbReference>
<evidence type="ECO:0000256" key="11">
    <source>
        <dbReference type="PROSITE-ProRule" id="PRU00278"/>
    </source>
</evidence>
<dbReference type="Proteomes" id="UP000445000">
    <property type="component" value="Unassembled WGS sequence"/>
</dbReference>
<dbReference type="Pfam" id="PF13624">
    <property type="entry name" value="SurA_N_3"/>
    <property type="match status" value="1"/>
</dbReference>
<organism evidence="14 15">
    <name type="scientific">Steroidobacter agaridevorans</name>
    <dbReference type="NCBI Taxonomy" id="2695856"/>
    <lineage>
        <taxon>Bacteria</taxon>
        <taxon>Pseudomonadati</taxon>
        <taxon>Pseudomonadota</taxon>
        <taxon>Gammaproteobacteria</taxon>
        <taxon>Steroidobacterales</taxon>
        <taxon>Steroidobacteraceae</taxon>
        <taxon>Steroidobacter</taxon>
    </lineage>
</organism>
<keyword evidence="7" id="KW-0143">Chaperone</keyword>
<dbReference type="GO" id="GO:0003755">
    <property type="term" value="F:peptidyl-prolyl cis-trans isomerase activity"/>
    <property type="evidence" value="ECO:0007669"/>
    <property type="project" value="UniProtKB-KW"/>
</dbReference>
<dbReference type="AlphaFoldDB" id="A0A829YGP8"/>
<keyword evidence="3" id="KW-0997">Cell inner membrane</keyword>
<dbReference type="InterPro" id="IPR052029">
    <property type="entry name" value="PpiD_chaperone"/>
</dbReference>